<evidence type="ECO:0000256" key="5">
    <source>
        <dbReference type="ARBA" id="ARBA00012807"/>
    </source>
</evidence>
<feature type="domain" description="tRNA methyltransferase TRMD/TRM10-type" evidence="18">
    <location>
        <begin position="1"/>
        <end position="222"/>
    </location>
</feature>
<evidence type="ECO:0000256" key="13">
    <source>
        <dbReference type="ARBA" id="ARBA00033392"/>
    </source>
</evidence>
<dbReference type="Proteomes" id="UP000319023">
    <property type="component" value="Unassembled WGS sequence"/>
</dbReference>
<comment type="function">
    <text evidence="1 15 17">Specifically methylates guanosine-37 in various tRNAs.</text>
</comment>
<dbReference type="HAMAP" id="MF_00605">
    <property type="entry name" value="TrmD"/>
    <property type="match status" value="1"/>
</dbReference>
<evidence type="ECO:0000256" key="17">
    <source>
        <dbReference type="RuleBase" id="RU003464"/>
    </source>
</evidence>
<keyword evidence="10 15" id="KW-0949">S-adenosyl-L-methionine</keyword>
<dbReference type="SUPFAM" id="SSF75217">
    <property type="entry name" value="alpha/beta knot"/>
    <property type="match status" value="1"/>
</dbReference>
<evidence type="ECO:0000256" key="1">
    <source>
        <dbReference type="ARBA" id="ARBA00002634"/>
    </source>
</evidence>
<evidence type="ECO:0000256" key="8">
    <source>
        <dbReference type="ARBA" id="ARBA00022603"/>
    </source>
</evidence>
<comment type="catalytic activity">
    <reaction evidence="14 15 17">
        <text>guanosine(37) in tRNA + S-adenosyl-L-methionine = N(1)-methylguanosine(37) in tRNA + S-adenosyl-L-homocysteine + H(+)</text>
        <dbReference type="Rhea" id="RHEA:36899"/>
        <dbReference type="Rhea" id="RHEA-COMP:10145"/>
        <dbReference type="Rhea" id="RHEA-COMP:10147"/>
        <dbReference type="ChEBI" id="CHEBI:15378"/>
        <dbReference type="ChEBI" id="CHEBI:57856"/>
        <dbReference type="ChEBI" id="CHEBI:59789"/>
        <dbReference type="ChEBI" id="CHEBI:73542"/>
        <dbReference type="ChEBI" id="CHEBI:74269"/>
        <dbReference type="EC" id="2.1.1.228"/>
    </reaction>
</comment>
<evidence type="ECO:0000256" key="10">
    <source>
        <dbReference type="ARBA" id="ARBA00022691"/>
    </source>
</evidence>
<evidence type="ECO:0000256" key="12">
    <source>
        <dbReference type="ARBA" id="ARBA00029736"/>
    </source>
</evidence>
<proteinExistence type="inferred from homology"/>
<dbReference type="InterPro" id="IPR002649">
    <property type="entry name" value="tRNA_m1G_MeTrfase_TrmD"/>
</dbReference>
<accession>A0A520LSS5</accession>
<dbReference type="FunFam" id="1.10.1270.20:FF:000001">
    <property type="entry name" value="tRNA (guanine-N(1)-)-methyltransferase"/>
    <property type="match status" value="1"/>
</dbReference>
<evidence type="ECO:0000256" key="11">
    <source>
        <dbReference type="ARBA" id="ARBA00022694"/>
    </source>
</evidence>
<evidence type="ECO:0000256" key="4">
    <source>
        <dbReference type="ARBA" id="ARBA00011738"/>
    </source>
</evidence>
<dbReference type="InterPro" id="IPR029028">
    <property type="entry name" value="Alpha/beta_knot_MTases"/>
</dbReference>
<dbReference type="InterPro" id="IPR023148">
    <property type="entry name" value="tRNA_m1G_MeTrfase_C_sf"/>
</dbReference>
<dbReference type="AlphaFoldDB" id="A0A520LSS5"/>
<feature type="binding site" evidence="15 16">
    <location>
        <begin position="130"/>
        <end position="135"/>
    </location>
    <ligand>
        <name>S-adenosyl-L-methionine</name>
        <dbReference type="ChEBI" id="CHEBI:59789"/>
    </ligand>
</feature>
<sequence length="243" mass="27371">MNINIITLFPEIFEALNYGLLGQAINREDIKINIFNLRKHQINKHGQVDDRQYGGGQGMVLMAEPLEKSIKDIPADILGKVINLSPQGNLLNHDKSKELSSLESITIISGRYEGIDERFISQYVDEEISIGDFVLSGGEFAALSLIDSLSRFIPGVIGNKRSVDLDSLSQGFLKGPVFTRPENFNSESVPEVLLSGDHKKIQEWKDNQALIRTFERRPELLKNIKLTKKQKKLLEDLASKRIL</sequence>
<dbReference type="InterPro" id="IPR016009">
    <property type="entry name" value="tRNA_MeTrfase_TRMD/TRM10"/>
</dbReference>
<dbReference type="Gene3D" id="1.10.1270.20">
    <property type="entry name" value="tRNA(m1g37)methyltransferase, domain 2"/>
    <property type="match status" value="1"/>
</dbReference>
<dbReference type="Pfam" id="PF01746">
    <property type="entry name" value="tRNA_m1G_MT"/>
    <property type="match status" value="1"/>
</dbReference>
<dbReference type="EC" id="2.1.1.228" evidence="5 15"/>
<evidence type="ECO:0000256" key="7">
    <source>
        <dbReference type="ARBA" id="ARBA00022490"/>
    </source>
</evidence>
<dbReference type="NCBIfam" id="NF000648">
    <property type="entry name" value="PRK00026.1"/>
    <property type="match status" value="1"/>
</dbReference>
<evidence type="ECO:0000256" key="15">
    <source>
        <dbReference type="HAMAP-Rule" id="MF_00605"/>
    </source>
</evidence>
<evidence type="ECO:0000313" key="19">
    <source>
        <dbReference type="EMBL" id="RZO12036.1"/>
    </source>
</evidence>
<evidence type="ECO:0000313" key="20">
    <source>
        <dbReference type="Proteomes" id="UP000319023"/>
    </source>
</evidence>
<name>A0A520LSS5_9GAMM</name>
<dbReference type="PIRSF" id="PIRSF000386">
    <property type="entry name" value="tRNA_mtase"/>
    <property type="match status" value="1"/>
</dbReference>
<protein>
    <recommendedName>
        <fullName evidence="6 15">tRNA (guanine-N(1)-)-methyltransferase</fullName>
        <ecNumber evidence="5 15">2.1.1.228</ecNumber>
    </recommendedName>
    <alternativeName>
        <fullName evidence="12 15">M1G-methyltransferase</fullName>
    </alternativeName>
    <alternativeName>
        <fullName evidence="13 15">tRNA [GM37] methyltransferase</fullName>
    </alternativeName>
</protein>
<comment type="caution">
    <text evidence="19">The sequence shown here is derived from an EMBL/GenBank/DDBJ whole genome shotgun (WGS) entry which is preliminary data.</text>
</comment>
<evidence type="ECO:0000256" key="2">
    <source>
        <dbReference type="ARBA" id="ARBA00004496"/>
    </source>
</evidence>
<dbReference type="GO" id="GO:0002939">
    <property type="term" value="P:tRNA N1-guanine methylation"/>
    <property type="evidence" value="ECO:0007669"/>
    <property type="project" value="TreeGrafter"/>
</dbReference>
<dbReference type="PANTHER" id="PTHR46417:SF1">
    <property type="entry name" value="TRNA (GUANINE-N(1)-)-METHYLTRANSFERASE"/>
    <property type="match status" value="1"/>
</dbReference>
<comment type="similarity">
    <text evidence="3 15 17">Belongs to the RNA methyltransferase TrmD family.</text>
</comment>
<dbReference type="GO" id="GO:0052906">
    <property type="term" value="F:tRNA (guanine(37)-N1)-methyltransferase activity"/>
    <property type="evidence" value="ECO:0007669"/>
    <property type="project" value="UniProtKB-UniRule"/>
</dbReference>
<dbReference type="EMBL" id="SHBN01000018">
    <property type="protein sequence ID" value="RZO12036.1"/>
    <property type="molecule type" value="Genomic_DNA"/>
</dbReference>
<evidence type="ECO:0000256" key="14">
    <source>
        <dbReference type="ARBA" id="ARBA00047783"/>
    </source>
</evidence>
<dbReference type="PANTHER" id="PTHR46417">
    <property type="entry name" value="TRNA (GUANINE-N(1)-)-METHYLTRANSFERASE"/>
    <property type="match status" value="1"/>
</dbReference>
<keyword evidence="11 15" id="KW-0819">tRNA processing</keyword>
<organism evidence="19 20">
    <name type="scientific">SAR86 cluster bacterium</name>
    <dbReference type="NCBI Taxonomy" id="2030880"/>
    <lineage>
        <taxon>Bacteria</taxon>
        <taxon>Pseudomonadati</taxon>
        <taxon>Pseudomonadota</taxon>
        <taxon>Gammaproteobacteria</taxon>
        <taxon>SAR86 cluster</taxon>
    </lineage>
</organism>
<keyword evidence="7 15" id="KW-0963">Cytoplasm</keyword>
<dbReference type="CDD" id="cd18080">
    <property type="entry name" value="TrmD-like"/>
    <property type="match status" value="1"/>
</dbReference>
<evidence type="ECO:0000259" key="18">
    <source>
        <dbReference type="Pfam" id="PF01746"/>
    </source>
</evidence>
<evidence type="ECO:0000256" key="16">
    <source>
        <dbReference type="PIRSR" id="PIRSR000386-1"/>
    </source>
</evidence>
<feature type="binding site" evidence="15 16">
    <location>
        <position position="110"/>
    </location>
    <ligand>
        <name>S-adenosyl-L-methionine</name>
        <dbReference type="ChEBI" id="CHEBI:59789"/>
    </ligand>
</feature>
<evidence type="ECO:0000256" key="6">
    <source>
        <dbReference type="ARBA" id="ARBA00014679"/>
    </source>
</evidence>
<keyword evidence="9 15" id="KW-0808">Transferase</keyword>
<dbReference type="GO" id="GO:0005829">
    <property type="term" value="C:cytosol"/>
    <property type="evidence" value="ECO:0007669"/>
    <property type="project" value="TreeGrafter"/>
</dbReference>
<comment type="subunit">
    <text evidence="4 15 17">Homodimer.</text>
</comment>
<gene>
    <name evidence="15 19" type="primary">trmD</name>
    <name evidence="19" type="ORF">EVB01_01335</name>
</gene>
<dbReference type="InterPro" id="IPR029026">
    <property type="entry name" value="tRNA_m1G_MTases_N"/>
</dbReference>
<keyword evidence="8 15" id="KW-0489">Methyltransferase</keyword>
<dbReference type="FunFam" id="3.40.1280.10:FF:000001">
    <property type="entry name" value="tRNA (guanine-N(1)-)-methyltransferase"/>
    <property type="match status" value="1"/>
</dbReference>
<reference evidence="19 20" key="1">
    <citation type="submission" date="2019-02" db="EMBL/GenBank/DDBJ databases">
        <title>Prokaryotic population dynamics and viral predation in marine succession experiment using metagenomics: the confinement effect.</title>
        <authorList>
            <person name="Haro-Moreno J.M."/>
            <person name="Rodriguez-Valera F."/>
            <person name="Lopez-Perez M."/>
        </authorList>
    </citation>
    <scope>NUCLEOTIDE SEQUENCE [LARGE SCALE GENOMIC DNA]</scope>
    <source>
        <strain evidence="19">MED-G168</strain>
    </source>
</reference>
<dbReference type="NCBIfam" id="TIGR00088">
    <property type="entry name" value="trmD"/>
    <property type="match status" value="1"/>
</dbReference>
<dbReference type="Gene3D" id="3.40.1280.10">
    <property type="match status" value="1"/>
</dbReference>
<evidence type="ECO:0000256" key="9">
    <source>
        <dbReference type="ARBA" id="ARBA00022679"/>
    </source>
</evidence>
<comment type="subcellular location">
    <subcellularLocation>
        <location evidence="2 15 17">Cytoplasm</location>
    </subcellularLocation>
</comment>
<evidence type="ECO:0000256" key="3">
    <source>
        <dbReference type="ARBA" id="ARBA00007630"/>
    </source>
</evidence>